<dbReference type="AlphaFoldDB" id="A0A095Z8B0"/>
<dbReference type="Pfam" id="PF01613">
    <property type="entry name" value="Flavin_Reduct"/>
    <property type="match status" value="1"/>
</dbReference>
<dbReference type="Proteomes" id="UP000029629">
    <property type="component" value="Unassembled WGS sequence"/>
</dbReference>
<keyword evidence="2" id="KW-0560">Oxidoreductase</keyword>
<dbReference type="Gene3D" id="2.30.110.10">
    <property type="entry name" value="Electron Transport, Fmn-binding Protein, Chain A"/>
    <property type="match status" value="1"/>
</dbReference>
<comment type="similarity">
    <text evidence="1">Belongs to the non-flavoprotein flavin reductase family.</text>
</comment>
<comment type="caution">
    <text evidence="4">The sequence shown here is derived from an EMBL/GenBank/DDBJ whole genome shotgun (WGS) entry which is preliminary data.</text>
</comment>
<dbReference type="eggNOG" id="COG1853">
    <property type="taxonomic scope" value="Bacteria"/>
</dbReference>
<sequence length="173" mass="19253">MSTKRTADFTDKDFRLALGRFATGVAIVTTTNPDTGKPVGLTVSSFNSVSLEPPLVLWCLRLASYNLPVFKNARHYNIHILANDQIDLAMQFSTAKVPDRFADIDWEMSETNTPLLSAKYCAAIFECASEQQHPAGDHLIMVGYVERCEHTNKLPLVFHAGTFDLTPTSRFAK</sequence>
<dbReference type="InterPro" id="IPR050268">
    <property type="entry name" value="NADH-dep_flavin_reductase"/>
</dbReference>
<gene>
    <name evidence="4" type="ORF">HMPREF2130_05035</name>
</gene>
<feature type="domain" description="Flavin reductase like" evidence="3">
    <location>
        <begin position="18"/>
        <end position="165"/>
    </location>
</feature>
<evidence type="ECO:0000259" key="3">
    <source>
        <dbReference type="SMART" id="SM00903"/>
    </source>
</evidence>
<dbReference type="SMART" id="SM00903">
    <property type="entry name" value="Flavin_Reduct"/>
    <property type="match status" value="1"/>
</dbReference>
<evidence type="ECO:0000256" key="1">
    <source>
        <dbReference type="ARBA" id="ARBA00008898"/>
    </source>
</evidence>
<dbReference type="GeneID" id="93428477"/>
<protein>
    <submittedName>
        <fullName evidence="4">Flavin reductase</fullName>
    </submittedName>
</protein>
<dbReference type="EMBL" id="JRNI01000018">
    <property type="protein sequence ID" value="KGF30965.1"/>
    <property type="molecule type" value="Genomic_DNA"/>
</dbReference>
<name>A0A095Z8B0_9BURK</name>
<dbReference type="PANTHER" id="PTHR30466:SF11">
    <property type="entry name" value="FLAVIN-DEPENDENT MONOOXYGENASE, REDUCTASE SUBUNIT HSAB"/>
    <property type="match status" value="1"/>
</dbReference>
<accession>A0A095Z8B0</accession>
<evidence type="ECO:0000313" key="4">
    <source>
        <dbReference type="EMBL" id="KGF30965.1"/>
    </source>
</evidence>
<dbReference type="SUPFAM" id="SSF50475">
    <property type="entry name" value="FMN-binding split barrel"/>
    <property type="match status" value="1"/>
</dbReference>
<evidence type="ECO:0000256" key="2">
    <source>
        <dbReference type="ARBA" id="ARBA00023002"/>
    </source>
</evidence>
<keyword evidence="5" id="KW-1185">Reference proteome</keyword>
<proteinExistence type="inferred from homology"/>
<dbReference type="RefSeq" id="WP_018026761.1">
    <property type="nucleotide sequence ID" value="NZ_JRNI01000018.1"/>
</dbReference>
<dbReference type="OrthoDB" id="9792858at2"/>
<dbReference type="PANTHER" id="PTHR30466">
    <property type="entry name" value="FLAVIN REDUCTASE"/>
    <property type="match status" value="1"/>
</dbReference>
<dbReference type="GO" id="GO:0042602">
    <property type="term" value="F:riboflavin reductase (NADPH) activity"/>
    <property type="evidence" value="ECO:0007669"/>
    <property type="project" value="TreeGrafter"/>
</dbReference>
<evidence type="ECO:0000313" key="5">
    <source>
        <dbReference type="Proteomes" id="UP000029629"/>
    </source>
</evidence>
<dbReference type="InterPro" id="IPR012349">
    <property type="entry name" value="Split_barrel_FMN-bd"/>
</dbReference>
<dbReference type="InterPro" id="IPR002563">
    <property type="entry name" value="Flavin_Rdtase-like_dom"/>
</dbReference>
<dbReference type="GO" id="GO:0010181">
    <property type="term" value="F:FMN binding"/>
    <property type="evidence" value="ECO:0007669"/>
    <property type="project" value="InterPro"/>
</dbReference>
<reference evidence="4 5" key="1">
    <citation type="submission" date="2014-07" db="EMBL/GenBank/DDBJ databases">
        <authorList>
            <person name="McCorrison J."/>
            <person name="Sanka R."/>
            <person name="Torralba M."/>
            <person name="Gillis M."/>
            <person name="Haft D.H."/>
            <person name="Methe B."/>
            <person name="Sutton G."/>
            <person name="Nelson K.E."/>
        </authorList>
    </citation>
    <scope>NUCLEOTIDE SEQUENCE [LARGE SCALE GENOMIC DNA]</scope>
    <source>
        <strain evidence="4 5">DNF00040</strain>
    </source>
</reference>
<organism evidence="4 5">
    <name type="scientific">Oligella urethralis DNF00040</name>
    <dbReference type="NCBI Taxonomy" id="1401065"/>
    <lineage>
        <taxon>Bacteria</taxon>
        <taxon>Pseudomonadati</taxon>
        <taxon>Pseudomonadota</taxon>
        <taxon>Betaproteobacteria</taxon>
        <taxon>Burkholderiales</taxon>
        <taxon>Alcaligenaceae</taxon>
        <taxon>Oligella</taxon>
    </lineage>
</organism>